<reference evidence="10 11" key="1">
    <citation type="submission" date="2020-02" db="EMBL/GenBank/DDBJ databases">
        <authorList>
            <person name="Hogendoorn C."/>
        </authorList>
    </citation>
    <scope>NUCLEOTIDE SEQUENCE [LARGE SCALE GENOMIC DNA]</scope>
    <source>
        <strain evidence="10">R501</strain>
    </source>
</reference>
<dbReference type="PROSITE" id="PS00622">
    <property type="entry name" value="HTH_LUXR_1"/>
    <property type="match status" value="1"/>
</dbReference>
<evidence type="ECO:0000313" key="11">
    <source>
        <dbReference type="Proteomes" id="UP000503399"/>
    </source>
</evidence>
<dbReference type="SMART" id="SM00448">
    <property type="entry name" value="REC"/>
    <property type="match status" value="1"/>
</dbReference>
<dbReference type="GO" id="GO:0006355">
    <property type="term" value="P:regulation of DNA-templated transcription"/>
    <property type="evidence" value="ECO:0007669"/>
    <property type="project" value="InterPro"/>
</dbReference>
<feature type="modified residue" description="4-aspartylphosphate" evidence="7">
    <location>
        <position position="72"/>
    </location>
</feature>
<dbReference type="Pfam" id="PF00072">
    <property type="entry name" value="Response_reg"/>
    <property type="match status" value="1"/>
</dbReference>
<dbReference type="KEGG" id="hfv:R50_0168"/>
<evidence type="ECO:0000256" key="5">
    <source>
        <dbReference type="ARBA" id="ARBA00023163"/>
    </source>
</evidence>
<dbReference type="GO" id="GO:0003677">
    <property type="term" value="F:DNA binding"/>
    <property type="evidence" value="ECO:0007669"/>
    <property type="project" value="UniProtKB-KW"/>
</dbReference>
<keyword evidence="3" id="KW-0805">Transcription regulation</keyword>
<evidence type="ECO:0000313" key="10">
    <source>
        <dbReference type="EMBL" id="CAB1127674.1"/>
    </source>
</evidence>
<dbReference type="SUPFAM" id="SSF46894">
    <property type="entry name" value="C-terminal effector domain of the bipartite response regulators"/>
    <property type="match status" value="1"/>
</dbReference>
<keyword evidence="11" id="KW-1185">Reference proteome</keyword>
<dbReference type="InterPro" id="IPR011006">
    <property type="entry name" value="CheY-like_superfamily"/>
</dbReference>
<dbReference type="Gene3D" id="3.40.50.2300">
    <property type="match status" value="1"/>
</dbReference>
<dbReference type="EMBL" id="LR778114">
    <property type="protein sequence ID" value="CAB1127674.1"/>
    <property type="molecule type" value="Genomic_DNA"/>
</dbReference>
<evidence type="ECO:0000256" key="4">
    <source>
        <dbReference type="ARBA" id="ARBA00023125"/>
    </source>
</evidence>
<evidence type="ECO:0000256" key="7">
    <source>
        <dbReference type="PROSITE-ProRule" id="PRU00169"/>
    </source>
</evidence>
<dbReference type="CDD" id="cd06170">
    <property type="entry name" value="LuxR_C_like"/>
    <property type="match status" value="1"/>
</dbReference>
<dbReference type="PANTHER" id="PTHR43214">
    <property type="entry name" value="TWO-COMPONENT RESPONSE REGULATOR"/>
    <property type="match status" value="1"/>
</dbReference>
<evidence type="ECO:0000256" key="2">
    <source>
        <dbReference type="ARBA" id="ARBA00022553"/>
    </source>
</evidence>
<dbReference type="InterPro" id="IPR039420">
    <property type="entry name" value="WalR-like"/>
</dbReference>
<dbReference type="SUPFAM" id="SSF52172">
    <property type="entry name" value="CheY-like"/>
    <property type="match status" value="1"/>
</dbReference>
<evidence type="ECO:0000259" key="9">
    <source>
        <dbReference type="PROSITE" id="PS50110"/>
    </source>
</evidence>
<dbReference type="PANTHER" id="PTHR43214:SF43">
    <property type="entry name" value="TWO-COMPONENT RESPONSE REGULATOR"/>
    <property type="match status" value="1"/>
</dbReference>
<dbReference type="CDD" id="cd17535">
    <property type="entry name" value="REC_NarL-like"/>
    <property type="match status" value="1"/>
</dbReference>
<protein>
    <recommendedName>
        <fullName evidence="1">Stage 0 sporulation protein A homolog</fullName>
    </recommendedName>
</protein>
<gene>
    <name evidence="10" type="primary">nreC</name>
    <name evidence="10" type="ORF">R50_0168</name>
</gene>
<evidence type="ECO:0000256" key="1">
    <source>
        <dbReference type="ARBA" id="ARBA00018672"/>
    </source>
</evidence>
<accession>A0A6F8ZDB0</accession>
<evidence type="ECO:0000256" key="6">
    <source>
        <dbReference type="ARBA" id="ARBA00024867"/>
    </source>
</evidence>
<name>A0A6F8ZDB0_9FIRM</name>
<dbReference type="PRINTS" id="PR00038">
    <property type="entry name" value="HTHLUXR"/>
</dbReference>
<keyword evidence="4" id="KW-0238">DNA-binding</keyword>
<dbReference type="Proteomes" id="UP000503399">
    <property type="component" value="Chromosome"/>
</dbReference>
<organism evidence="10 11">
    <name type="scientific">Candidatus Hydrogenisulfobacillus filiaventi</name>
    <dbReference type="NCBI Taxonomy" id="2707344"/>
    <lineage>
        <taxon>Bacteria</taxon>
        <taxon>Bacillati</taxon>
        <taxon>Bacillota</taxon>
        <taxon>Clostridia</taxon>
        <taxon>Eubacteriales</taxon>
        <taxon>Clostridiales Family XVII. Incertae Sedis</taxon>
        <taxon>Candidatus Hydrogenisulfobacillus</taxon>
    </lineage>
</organism>
<keyword evidence="5" id="KW-0804">Transcription</keyword>
<dbReference type="InterPro" id="IPR016032">
    <property type="entry name" value="Sig_transdc_resp-reg_C-effctor"/>
</dbReference>
<feature type="domain" description="Response regulatory" evidence="9">
    <location>
        <begin position="21"/>
        <end position="137"/>
    </location>
</feature>
<sequence length="242" mass="24746">MEGEATIATGNQSGPESGPVRIFLVDDHPVVRAGLAAGLGTCPDFQLVGQAGTLAEATEAVLRLNPDVVVLDILLPDGDGLQLPGRLQAAGSKARVLVYTQWDEASALMRSLAAGARGVLSKAAALPTVAEAIRVVAAGHLFLTGAAAEQLLSGVRASAPPSQPAGGPTLSPRERAVVRGVALGFTSAQIAEEMGLSPKTVETYRARAMQKLGATSRRAMVQAALALGILSGSEDAEVKPER</sequence>
<dbReference type="InterPro" id="IPR058245">
    <property type="entry name" value="NreC/VraR/RcsB-like_REC"/>
</dbReference>
<evidence type="ECO:0000256" key="3">
    <source>
        <dbReference type="ARBA" id="ARBA00023015"/>
    </source>
</evidence>
<dbReference type="PROSITE" id="PS50043">
    <property type="entry name" value="HTH_LUXR_2"/>
    <property type="match status" value="1"/>
</dbReference>
<feature type="domain" description="HTH luxR-type" evidence="8">
    <location>
        <begin position="163"/>
        <end position="228"/>
    </location>
</feature>
<dbReference type="Pfam" id="PF00196">
    <property type="entry name" value="GerE"/>
    <property type="match status" value="1"/>
</dbReference>
<keyword evidence="2 7" id="KW-0597">Phosphoprotein</keyword>
<dbReference type="PROSITE" id="PS50110">
    <property type="entry name" value="RESPONSE_REGULATORY"/>
    <property type="match status" value="1"/>
</dbReference>
<proteinExistence type="predicted"/>
<dbReference type="InterPro" id="IPR001789">
    <property type="entry name" value="Sig_transdc_resp-reg_receiver"/>
</dbReference>
<dbReference type="SMART" id="SM00421">
    <property type="entry name" value="HTH_LUXR"/>
    <property type="match status" value="1"/>
</dbReference>
<dbReference type="AlphaFoldDB" id="A0A6F8ZDB0"/>
<dbReference type="InterPro" id="IPR000792">
    <property type="entry name" value="Tscrpt_reg_LuxR_C"/>
</dbReference>
<comment type="function">
    <text evidence="6">May play the central regulatory role in sporulation. It may be an element of the effector pathway responsible for the activation of sporulation genes in response to nutritional stress. Spo0A may act in concert with spo0H (a sigma factor) to control the expression of some genes that are critical to the sporulation process.</text>
</comment>
<dbReference type="GO" id="GO:0000160">
    <property type="term" value="P:phosphorelay signal transduction system"/>
    <property type="evidence" value="ECO:0007669"/>
    <property type="project" value="InterPro"/>
</dbReference>
<evidence type="ECO:0000259" key="8">
    <source>
        <dbReference type="PROSITE" id="PS50043"/>
    </source>
</evidence>